<keyword evidence="1 7" id="KW-0808">Transferase</keyword>
<dbReference type="PANTHER" id="PTHR43289">
    <property type="entry name" value="MITOGEN-ACTIVATED PROTEIN KINASE KINASE KINASE 20-RELATED"/>
    <property type="match status" value="1"/>
</dbReference>
<accession>A0ABU8WS38</accession>
<organism evidence="7 8">
    <name type="scientific">Variovorax rhizosphaerae</name>
    <dbReference type="NCBI Taxonomy" id="1836200"/>
    <lineage>
        <taxon>Bacteria</taxon>
        <taxon>Pseudomonadati</taxon>
        <taxon>Pseudomonadota</taxon>
        <taxon>Betaproteobacteria</taxon>
        <taxon>Burkholderiales</taxon>
        <taxon>Comamonadaceae</taxon>
        <taxon>Variovorax</taxon>
    </lineage>
</organism>
<sequence>MDKTDALNRLRRLSPLLDECLGLESGAVQPWIRGLKNQDPTFFPLVQNLVSARHSHRFRGFLADCPTFPDELDLPTPLPGSGIGPYELLRQLGRGGMSTVWLARHPFHRRPVAIKLQRMAHCTDAAERANHERQMTALMAHRRVARLLDAGIDNRFGAYLVLDFVDGTPLPNGPELQGLDPAQRLMLFVRMTELVAYVHERGVVHRDLKPSNFMVTAGGEVHLIDFGIAMPLGTPAGAAVLAEQWQTPVYASPEHGRAIATTAASDVYSLGVILCELMTRQRPGGVFDGVTTHASPHAATQPGWRGIASTALSPRAEDRYASAVELAAAVHELARGQRRRNPQCRISPTASRRLRQRSS</sequence>
<dbReference type="SMART" id="SM00220">
    <property type="entry name" value="S_TKc"/>
    <property type="match status" value="1"/>
</dbReference>
<protein>
    <submittedName>
        <fullName evidence="7">Serine/threonine-protein kinase</fullName>
        <ecNumber evidence="7">2.7.11.1</ecNumber>
    </submittedName>
</protein>
<evidence type="ECO:0000256" key="1">
    <source>
        <dbReference type="ARBA" id="ARBA00022679"/>
    </source>
</evidence>
<gene>
    <name evidence="7" type="ORF">WKW82_23135</name>
</gene>
<feature type="binding site" evidence="5">
    <location>
        <position position="115"/>
    </location>
    <ligand>
        <name>ATP</name>
        <dbReference type="ChEBI" id="CHEBI:30616"/>
    </ligand>
</feature>
<dbReference type="RefSeq" id="WP_340344695.1">
    <property type="nucleotide sequence ID" value="NZ_JBBKZT010000011.1"/>
</dbReference>
<evidence type="ECO:0000256" key="2">
    <source>
        <dbReference type="ARBA" id="ARBA00022741"/>
    </source>
</evidence>
<evidence type="ECO:0000313" key="8">
    <source>
        <dbReference type="Proteomes" id="UP001385892"/>
    </source>
</evidence>
<dbReference type="EMBL" id="JBBKZT010000011">
    <property type="protein sequence ID" value="MEJ8849563.1"/>
    <property type="molecule type" value="Genomic_DNA"/>
</dbReference>
<dbReference type="InterPro" id="IPR011009">
    <property type="entry name" value="Kinase-like_dom_sf"/>
</dbReference>
<dbReference type="PROSITE" id="PS00107">
    <property type="entry name" value="PROTEIN_KINASE_ATP"/>
    <property type="match status" value="1"/>
</dbReference>
<keyword evidence="8" id="KW-1185">Reference proteome</keyword>
<dbReference type="InterPro" id="IPR000719">
    <property type="entry name" value="Prot_kinase_dom"/>
</dbReference>
<dbReference type="InterPro" id="IPR017441">
    <property type="entry name" value="Protein_kinase_ATP_BS"/>
</dbReference>
<evidence type="ECO:0000259" key="6">
    <source>
        <dbReference type="PROSITE" id="PS50011"/>
    </source>
</evidence>
<feature type="domain" description="Protein kinase" evidence="6">
    <location>
        <begin position="86"/>
        <end position="359"/>
    </location>
</feature>
<dbReference type="PROSITE" id="PS00108">
    <property type="entry name" value="PROTEIN_KINASE_ST"/>
    <property type="match status" value="1"/>
</dbReference>
<comment type="caution">
    <text evidence="7">The sequence shown here is derived from an EMBL/GenBank/DDBJ whole genome shotgun (WGS) entry which is preliminary data.</text>
</comment>
<evidence type="ECO:0000256" key="5">
    <source>
        <dbReference type="PROSITE-ProRule" id="PRU10141"/>
    </source>
</evidence>
<dbReference type="CDD" id="cd14014">
    <property type="entry name" value="STKc_PknB_like"/>
    <property type="match status" value="1"/>
</dbReference>
<dbReference type="PROSITE" id="PS50011">
    <property type="entry name" value="PROTEIN_KINASE_DOM"/>
    <property type="match status" value="1"/>
</dbReference>
<proteinExistence type="predicted"/>
<name>A0ABU8WS38_9BURK</name>
<dbReference type="EC" id="2.7.11.1" evidence="7"/>
<keyword evidence="4 5" id="KW-0067">ATP-binding</keyword>
<evidence type="ECO:0000313" key="7">
    <source>
        <dbReference type="EMBL" id="MEJ8849563.1"/>
    </source>
</evidence>
<dbReference type="PANTHER" id="PTHR43289:SF34">
    <property type="entry name" value="SERINE_THREONINE-PROTEIN KINASE YBDM-RELATED"/>
    <property type="match status" value="1"/>
</dbReference>
<dbReference type="SUPFAM" id="SSF56112">
    <property type="entry name" value="Protein kinase-like (PK-like)"/>
    <property type="match status" value="1"/>
</dbReference>
<keyword evidence="3 7" id="KW-0418">Kinase</keyword>
<dbReference type="InterPro" id="IPR008271">
    <property type="entry name" value="Ser/Thr_kinase_AS"/>
</dbReference>
<dbReference type="Proteomes" id="UP001385892">
    <property type="component" value="Unassembled WGS sequence"/>
</dbReference>
<evidence type="ECO:0000256" key="3">
    <source>
        <dbReference type="ARBA" id="ARBA00022777"/>
    </source>
</evidence>
<evidence type="ECO:0000256" key="4">
    <source>
        <dbReference type="ARBA" id="ARBA00022840"/>
    </source>
</evidence>
<dbReference type="GO" id="GO:0004674">
    <property type="term" value="F:protein serine/threonine kinase activity"/>
    <property type="evidence" value="ECO:0007669"/>
    <property type="project" value="UniProtKB-EC"/>
</dbReference>
<reference evidence="7 8" key="1">
    <citation type="submission" date="2024-03" db="EMBL/GenBank/DDBJ databases">
        <title>Novel species of the genus Variovorax.</title>
        <authorList>
            <person name="Liu Q."/>
            <person name="Xin Y.-H."/>
        </authorList>
    </citation>
    <scope>NUCLEOTIDE SEQUENCE [LARGE SCALE GENOMIC DNA]</scope>
    <source>
        <strain evidence="7 8">KACC 18900</strain>
    </source>
</reference>
<dbReference type="Pfam" id="PF00069">
    <property type="entry name" value="Pkinase"/>
    <property type="match status" value="1"/>
</dbReference>
<keyword evidence="2 5" id="KW-0547">Nucleotide-binding</keyword>
<dbReference type="Gene3D" id="1.10.510.10">
    <property type="entry name" value="Transferase(Phosphotransferase) domain 1"/>
    <property type="match status" value="1"/>
</dbReference>
<dbReference type="Gene3D" id="3.30.200.20">
    <property type="entry name" value="Phosphorylase Kinase, domain 1"/>
    <property type="match status" value="1"/>
</dbReference>